<dbReference type="AlphaFoldDB" id="A0A9P4Z1M1"/>
<dbReference type="OrthoDB" id="436519at2759"/>
<keyword evidence="5" id="KW-1185">Reference proteome</keyword>
<feature type="transmembrane region" description="Helical" evidence="1">
    <location>
        <begin position="45"/>
        <end position="65"/>
    </location>
</feature>
<keyword evidence="1" id="KW-1133">Transmembrane helix</keyword>
<dbReference type="PROSITE" id="PS50076">
    <property type="entry name" value="DNAJ_2"/>
    <property type="match status" value="1"/>
</dbReference>
<dbReference type="InterPro" id="IPR050817">
    <property type="entry name" value="DjlA_DnaK_co-chaperone"/>
</dbReference>
<gene>
    <name evidence="4" type="ORF">GMORB2_0997</name>
</gene>
<dbReference type="Gene3D" id="1.10.287.110">
    <property type="entry name" value="DnaJ domain"/>
    <property type="match status" value="1"/>
</dbReference>
<dbReference type="Proteomes" id="UP000749293">
    <property type="component" value="Unassembled WGS sequence"/>
</dbReference>
<dbReference type="SUPFAM" id="SSF46565">
    <property type="entry name" value="Chaperone J-domain"/>
    <property type="match status" value="1"/>
</dbReference>
<reference evidence="4" key="1">
    <citation type="submission" date="2020-03" db="EMBL/GenBank/DDBJ databases">
        <title>Site-based positive gene gene selection in Geosmithia morbida across the United States reveals a broad range of putative effectors and factors for local host and environmental adapation.</title>
        <authorList>
            <person name="Onufrak A."/>
            <person name="Murdoch R.W."/>
            <person name="Gazis R."/>
            <person name="Huff M."/>
            <person name="Staton M."/>
            <person name="Klingeman W."/>
            <person name="Hadziabdic D."/>
        </authorList>
    </citation>
    <scope>NUCLEOTIDE SEQUENCE</scope>
    <source>
        <strain evidence="4">1262</strain>
    </source>
</reference>
<name>A0A9P4Z1M1_9HYPO</name>
<dbReference type="PRINTS" id="PR00625">
    <property type="entry name" value="JDOMAIN"/>
</dbReference>
<feature type="domain" description="J" evidence="3">
    <location>
        <begin position="76"/>
        <end position="145"/>
    </location>
</feature>
<accession>A0A9P4Z1M1</accession>
<dbReference type="CDD" id="cd06257">
    <property type="entry name" value="DnaJ"/>
    <property type="match status" value="1"/>
</dbReference>
<keyword evidence="1" id="KW-0472">Membrane</keyword>
<feature type="chain" id="PRO_5040371228" evidence="2">
    <location>
        <begin position="22"/>
        <end position="376"/>
    </location>
</feature>
<evidence type="ECO:0000313" key="5">
    <source>
        <dbReference type="Proteomes" id="UP000749293"/>
    </source>
</evidence>
<dbReference type="InterPro" id="IPR001623">
    <property type="entry name" value="DnaJ_domain"/>
</dbReference>
<sequence length="376" mass="41140">MTSFISMLGWAFLPGLATSWAQTIYYGITIRAGDPRPTPGTARYSSHRRVIHMLVVSAYLAYTIYEADHEIRAASSFYADLGVDATSTEREIKSRFRRLAALHHPDKAGGTGDSSQAAADYFMHLKTASETLQDAARRFAYERFGPDVVRWQRCSSVRDYVSHGVLHGVLPHYAVAASAVYVLGLLGYMDFARFYRWLLVALVLSLELHAVTRPRFPPFLDAVNRVVAAFSSRPAYLPFQIVALARKLTVTVYIALSQIGPLLVAHLEASGGGKQPASASASASASSNRDPDAALAESLDRLDALAANLDRDAARLVDVETAPFKNDPAAAANLRGKMREWLVQNTIRADPMVRDAVGSSFRRRRIDAPAGARGTR</sequence>
<dbReference type="InterPro" id="IPR036869">
    <property type="entry name" value="J_dom_sf"/>
</dbReference>
<comment type="caution">
    <text evidence="4">The sequence shown here is derived from an EMBL/GenBank/DDBJ whole genome shotgun (WGS) entry which is preliminary data.</text>
</comment>
<dbReference type="PANTHER" id="PTHR24074">
    <property type="entry name" value="CO-CHAPERONE PROTEIN DJLA"/>
    <property type="match status" value="1"/>
</dbReference>
<keyword evidence="1" id="KW-0812">Transmembrane</keyword>
<evidence type="ECO:0000313" key="4">
    <source>
        <dbReference type="EMBL" id="KAF4125752.1"/>
    </source>
</evidence>
<dbReference type="Pfam" id="PF00226">
    <property type="entry name" value="DnaJ"/>
    <property type="match status" value="1"/>
</dbReference>
<dbReference type="EMBL" id="JAANYQ010000002">
    <property type="protein sequence ID" value="KAF4125752.1"/>
    <property type="molecule type" value="Genomic_DNA"/>
</dbReference>
<proteinExistence type="predicted"/>
<feature type="signal peptide" evidence="2">
    <location>
        <begin position="1"/>
        <end position="21"/>
    </location>
</feature>
<dbReference type="GeneID" id="55967227"/>
<dbReference type="SMART" id="SM00271">
    <property type="entry name" value="DnaJ"/>
    <property type="match status" value="1"/>
</dbReference>
<organism evidence="4 5">
    <name type="scientific">Geosmithia morbida</name>
    <dbReference type="NCBI Taxonomy" id="1094350"/>
    <lineage>
        <taxon>Eukaryota</taxon>
        <taxon>Fungi</taxon>
        <taxon>Dikarya</taxon>
        <taxon>Ascomycota</taxon>
        <taxon>Pezizomycotina</taxon>
        <taxon>Sordariomycetes</taxon>
        <taxon>Hypocreomycetidae</taxon>
        <taxon>Hypocreales</taxon>
        <taxon>Bionectriaceae</taxon>
        <taxon>Geosmithia</taxon>
    </lineage>
</organism>
<evidence type="ECO:0000256" key="1">
    <source>
        <dbReference type="SAM" id="Phobius"/>
    </source>
</evidence>
<protein>
    <submittedName>
        <fullName evidence="4">DnaJ domain</fullName>
    </submittedName>
</protein>
<evidence type="ECO:0000259" key="3">
    <source>
        <dbReference type="PROSITE" id="PS50076"/>
    </source>
</evidence>
<dbReference type="RefSeq" id="XP_035324404.1">
    <property type="nucleotide sequence ID" value="XM_035462980.1"/>
</dbReference>
<feature type="transmembrane region" description="Helical" evidence="1">
    <location>
        <begin position="194"/>
        <end position="211"/>
    </location>
</feature>
<keyword evidence="2" id="KW-0732">Signal</keyword>
<evidence type="ECO:0000256" key="2">
    <source>
        <dbReference type="SAM" id="SignalP"/>
    </source>
</evidence>
<feature type="transmembrane region" description="Helical" evidence="1">
    <location>
        <begin position="165"/>
        <end position="188"/>
    </location>
</feature>